<keyword evidence="2" id="KW-1185">Reference proteome</keyword>
<dbReference type="EMBL" id="JARKHS020004493">
    <property type="protein sequence ID" value="KAK8784524.1"/>
    <property type="molecule type" value="Genomic_DNA"/>
</dbReference>
<protein>
    <submittedName>
        <fullName evidence="1">Uncharacterized protein</fullName>
    </submittedName>
</protein>
<comment type="caution">
    <text evidence="1">The sequence shown here is derived from an EMBL/GenBank/DDBJ whole genome shotgun (WGS) entry which is preliminary data.</text>
</comment>
<name>A0AAQ4FB75_AMBAM</name>
<organism evidence="1 2">
    <name type="scientific">Amblyomma americanum</name>
    <name type="common">Lone star tick</name>
    <dbReference type="NCBI Taxonomy" id="6943"/>
    <lineage>
        <taxon>Eukaryota</taxon>
        <taxon>Metazoa</taxon>
        <taxon>Ecdysozoa</taxon>
        <taxon>Arthropoda</taxon>
        <taxon>Chelicerata</taxon>
        <taxon>Arachnida</taxon>
        <taxon>Acari</taxon>
        <taxon>Parasitiformes</taxon>
        <taxon>Ixodida</taxon>
        <taxon>Ixodoidea</taxon>
        <taxon>Ixodidae</taxon>
        <taxon>Amblyomminae</taxon>
        <taxon>Amblyomma</taxon>
    </lineage>
</organism>
<sequence>MRVKMTVTLRLRFARRCNLPRPPSLLLCCSTLAVSSQPGFVCTVHGSVCNVRCDRCTANSQFRAPMFRIYANTD</sequence>
<gene>
    <name evidence="1" type="ORF">V5799_009110</name>
</gene>
<accession>A0AAQ4FB75</accession>
<dbReference type="AlphaFoldDB" id="A0AAQ4FB75"/>
<dbReference type="Proteomes" id="UP001321473">
    <property type="component" value="Unassembled WGS sequence"/>
</dbReference>
<evidence type="ECO:0000313" key="2">
    <source>
        <dbReference type="Proteomes" id="UP001321473"/>
    </source>
</evidence>
<evidence type="ECO:0000313" key="1">
    <source>
        <dbReference type="EMBL" id="KAK8784524.1"/>
    </source>
</evidence>
<reference evidence="1 2" key="1">
    <citation type="journal article" date="2023" name="Arcadia Sci">
        <title>De novo assembly of a long-read Amblyomma americanum tick genome.</title>
        <authorList>
            <person name="Chou S."/>
            <person name="Poskanzer K.E."/>
            <person name="Rollins M."/>
            <person name="Thuy-Boun P.S."/>
        </authorList>
    </citation>
    <scope>NUCLEOTIDE SEQUENCE [LARGE SCALE GENOMIC DNA]</scope>
    <source>
        <strain evidence="1">F_SG_1</strain>
        <tissue evidence="1">Salivary glands</tissue>
    </source>
</reference>
<proteinExistence type="predicted"/>